<dbReference type="Proteomes" id="UP001358586">
    <property type="component" value="Chromosome 12"/>
</dbReference>
<gene>
    <name evidence="5" type="ORF">PVK06_045584</name>
</gene>
<organism evidence="5 6">
    <name type="scientific">Gossypium arboreum</name>
    <name type="common">Tree cotton</name>
    <name type="synonym">Gossypium nanking</name>
    <dbReference type="NCBI Taxonomy" id="29729"/>
    <lineage>
        <taxon>Eukaryota</taxon>
        <taxon>Viridiplantae</taxon>
        <taxon>Streptophyta</taxon>
        <taxon>Embryophyta</taxon>
        <taxon>Tracheophyta</taxon>
        <taxon>Spermatophyta</taxon>
        <taxon>Magnoliopsida</taxon>
        <taxon>eudicotyledons</taxon>
        <taxon>Gunneridae</taxon>
        <taxon>Pentapetalae</taxon>
        <taxon>rosids</taxon>
        <taxon>malvids</taxon>
        <taxon>Malvales</taxon>
        <taxon>Malvaceae</taxon>
        <taxon>Malvoideae</taxon>
        <taxon>Gossypium</taxon>
    </lineage>
</organism>
<dbReference type="Pfam" id="PF02826">
    <property type="entry name" value="2-Hacid_dh_C"/>
    <property type="match status" value="1"/>
</dbReference>
<reference evidence="5 6" key="1">
    <citation type="submission" date="2023-03" db="EMBL/GenBank/DDBJ databases">
        <title>WGS of Gossypium arboreum.</title>
        <authorList>
            <person name="Yu D."/>
        </authorList>
    </citation>
    <scope>NUCLEOTIDE SEQUENCE [LARGE SCALE GENOMIC DNA]</scope>
    <source>
        <tissue evidence="5">Leaf</tissue>
    </source>
</reference>
<evidence type="ECO:0000256" key="2">
    <source>
        <dbReference type="RuleBase" id="RU003719"/>
    </source>
</evidence>
<keyword evidence="6" id="KW-1185">Reference proteome</keyword>
<dbReference type="InterPro" id="IPR006140">
    <property type="entry name" value="D-isomer_DH_NAD-bd"/>
</dbReference>
<evidence type="ECO:0000256" key="1">
    <source>
        <dbReference type="ARBA" id="ARBA00023002"/>
    </source>
</evidence>
<evidence type="ECO:0000313" key="5">
    <source>
        <dbReference type="EMBL" id="KAK5777617.1"/>
    </source>
</evidence>
<feature type="domain" description="D-isomer specific 2-hydroxyacid dehydrogenase catalytic" evidence="3">
    <location>
        <begin position="104"/>
        <end position="375"/>
    </location>
</feature>
<dbReference type="PANTHER" id="PTHR10996">
    <property type="entry name" value="2-HYDROXYACID DEHYDROGENASE-RELATED"/>
    <property type="match status" value="1"/>
</dbReference>
<dbReference type="SUPFAM" id="SSF51735">
    <property type="entry name" value="NAD(P)-binding Rossmann-fold domains"/>
    <property type="match status" value="1"/>
</dbReference>
<dbReference type="InterPro" id="IPR036291">
    <property type="entry name" value="NAD(P)-bd_dom_sf"/>
</dbReference>
<dbReference type="PANTHER" id="PTHR10996:SF268">
    <property type="entry name" value="GLYOXYLATE_HYDROXYPYRUVATE REDUCTASE HPR3"/>
    <property type="match status" value="1"/>
</dbReference>
<evidence type="ECO:0000259" key="3">
    <source>
        <dbReference type="Pfam" id="PF00389"/>
    </source>
</evidence>
<feature type="domain" description="D-isomer specific 2-hydroxyacid dehydrogenase NAD-binding" evidence="4">
    <location>
        <begin position="171"/>
        <end position="344"/>
    </location>
</feature>
<dbReference type="InterPro" id="IPR006139">
    <property type="entry name" value="D-isomer_2_OHA_DH_cat_dom"/>
</dbReference>
<name>A0ABR0MWK4_GOSAR</name>
<dbReference type="Gene3D" id="3.40.50.720">
    <property type="entry name" value="NAD(P)-binding Rossmann-like Domain"/>
    <property type="match status" value="2"/>
</dbReference>
<accession>A0ABR0MWK4</accession>
<keyword evidence="1 2" id="KW-0560">Oxidoreductase</keyword>
<dbReference type="Pfam" id="PF00389">
    <property type="entry name" value="2-Hacid_dh"/>
    <property type="match status" value="1"/>
</dbReference>
<dbReference type="InterPro" id="IPR050223">
    <property type="entry name" value="D-isomer_2-hydroxyacid_DH"/>
</dbReference>
<evidence type="ECO:0000259" key="4">
    <source>
        <dbReference type="Pfam" id="PF02826"/>
    </source>
</evidence>
<protein>
    <recommendedName>
        <fullName evidence="7">Glyoxylate/hydroxypyruvate reductase HPR3-like</fullName>
    </recommendedName>
</protein>
<evidence type="ECO:0000313" key="6">
    <source>
        <dbReference type="Proteomes" id="UP001358586"/>
    </source>
</evidence>
<comment type="caution">
    <text evidence="5">The sequence shown here is derived from an EMBL/GenBank/DDBJ whole genome shotgun (WGS) entry which is preliminary data.</text>
</comment>
<dbReference type="EMBL" id="JARKNE010000012">
    <property type="protein sequence ID" value="KAK5777617.1"/>
    <property type="molecule type" value="Genomic_DNA"/>
</dbReference>
<comment type="similarity">
    <text evidence="2">Belongs to the D-isomer specific 2-hydroxyacid dehydrogenase family.</text>
</comment>
<dbReference type="SUPFAM" id="SSF52283">
    <property type="entry name" value="Formate/glycerate dehydrogenase catalytic domain-like"/>
    <property type="match status" value="1"/>
</dbReference>
<proteinExistence type="inferred from homology"/>
<sequence length="378" mass="41629">MERGLGSWGLGELVPKLHKGWYHLVAALLTAREGRRQPELEGFSFRALGLEMATVKQEELPLVLLRRPPNFHFPFKDRLQTHFRLLDPLDSDPPESTHSFFSRHAASVHVLLCVDPTPVTRGLLSLLPFLQLIVGSSTGVDHIDLQECRRRSISVTNAGKAFSPDVADLAVGLLIDVLRRVSAGCQYVRAGLWAQNGEFPLGFKLGGKRVGIVGLGSIGAEIAKRLEPFGCSISYNSRRKKPSVPFPWFKNVYDLAVNNDVLIVCCTLTEESRHIISKDVMTALGTEGVIINVGRGALIDEKELVQLLVRGELRGAGLDVFENEPDVPQELFSLKNVVLSPHCAVATPECFDALEELITANLHAFFSSKPLQSVVELE</sequence>
<evidence type="ECO:0008006" key="7">
    <source>
        <dbReference type="Google" id="ProtNLM"/>
    </source>
</evidence>
<dbReference type="CDD" id="cd12156">
    <property type="entry name" value="HPPR"/>
    <property type="match status" value="1"/>
</dbReference>